<proteinExistence type="predicted"/>
<dbReference type="Proteomes" id="UP000828941">
    <property type="component" value="Chromosome 13"/>
</dbReference>
<evidence type="ECO:0000313" key="2">
    <source>
        <dbReference type="Proteomes" id="UP000828941"/>
    </source>
</evidence>
<dbReference type="EMBL" id="CM039438">
    <property type="protein sequence ID" value="KAI4301376.1"/>
    <property type="molecule type" value="Genomic_DNA"/>
</dbReference>
<accession>A0ACB9KVH0</accession>
<keyword evidence="2" id="KW-1185">Reference proteome</keyword>
<name>A0ACB9KVH0_BAUVA</name>
<comment type="caution">
    <text evidence="1">The sequence shown here is derived from an EMBL/GenBank/DDBJ whole genome shotgun (WGS) entry which is preliminary data.</text>
</comment>
<sequence>MWRQNPFQGNHDSDQSISDEEELDDVWPENCLSLNASAKNNEELPLPVRLDFLRGSSEQSLAGKVSCSSREKPTGSPLEDEVEMPDFEEGDFSSSPLGVTVANTSDEEVVSEDEGGNVISKVVMGSGSGGLHRHDHTFVRDDQVRNIDEESEARLPLNESASCSAFKAACSSKANRSSDGIWSKGKPKFSLQSLLDKFEHPCVSKGENSIPLEIHRLPEGLEDFDFDTSANSVENSLEDDGGKEKHSGGHLAELALAHQPDQHSMAELFDNLQDKTDLLCGNSRKHSQRRGKRVKLFPEKSTSNTGDRAVDSEDSSEFMDSGSSSDSEIHDRNMKIAFPEKNKQTMADRFQEVLGASYIADDGTHGAVLKPLRAGIFGNLQRVMQKEKERDMDFWKTLPASKLGGIVVKIISRSLDAKLTVCQCLFGKFNENSLDSFKGLKCDGRERTIIFSPRVCNDVDLEVGNLIRIHPPWKEVRVGNDDNIILCTYFSQIL</sequence>
<evidence type="ECO:0000313" key="1">
    <source>
        <dbReference type="EMBL" id="KAI4301376.1"/>
    </source>
</evidence>
<reference evidence="1 2" key="1">
    <citation type="journal article" date="2022" name="DNA Res.">
        <title>Chromosomal-level genome assembly of the orchid tree Bauhinia variegata (Leguminosae; Cercidoideae) supports the allotetraploid origin hypothesis of Bauhinia.</title>
        <authorList>
            <person name="Zhong Y."/>
            <person name="Chen Y."/>
            <person name="Zheng D."/>
            <person name="Pang J."/>
            <person name="Liu Y."/>
            <person name="Luo S."/>
            <person name="Meng S."/>
            <person name="Qian L."/>
            <person name="Wei D."/>
            <person name="Dai S."/>
            <person name="Zhou R."/>
        </authorList>
    </citation>
    <scope>NUCLEOTIDE SEQUENCE [LARGE SCALE GENOMIC DNA]</scope>
    <source>
        <strain evidence="1">BV-YZ2020</strain>
    </source>
</reference>
<gene>
    <name evidence="1" type="ORF">L6164_034661</name>
</gene>
<organism evidence="1 2">
    <name type="scientific">Bauhinia variegata</name>
    <name type="common">Purple orchid tree</name>
    <name type="synonym">Phanera variegata</name>
    <dbReference type="NCBI Taxonomy" id="167791"/>
    <lineage>
        <taxon>Eukaryota</taxon>
        <taxon>Viridiplantae</taxon>
        <taxon>Streptophyta</taxon>
        <taxon>Embryophyta</taxon>
        <taxon>Tracheophyta</taxon>
        <taxon>Spermatophyta</taxon>
        <taxon>Magnoliopsida</taxon>
        <taxon>eudicotyledons</taxon>
        <taxon>Gunneridae</taxon>
        <taxon>Pentapetalae</taxon>
        <taxon>rosids</taxon>
        <taxon>fabids</taxon>
        <taxon>Fabales</taxon>
        <taxon>Fabaceae</taxon>
        <taxon>Cercidoideae</taxon>
        <taxon>Cercideae</taxon>
        <taxon>Bauhiniinae</taxon>
        <taxon>Bauhinia</taxon>
    </lineage>
</organism>
<protein>
    <submittedName>
        <fullName evidence="1">Uncharacterized protein</fullName>
    </submittedName>
</protein>